<comment type="caution">
    <text evidence="1">The sequence shown here is derived from an EMBL/GenBank/DDBJ whole genome shotgun (WGS) entry which is preliminary data.</text>
</comment>
<dbReference type="RefSeq" id="WP_086653068.1">
    <property type="nucleotide sequence ID" value="NZ_JOPG01000009.1"/>
</dbReference>
<evidence type="ECO:0000313" key="2">
    <source>
        <dbReference type="Proteomes" id="UP000242683"/>
    </source>
</evidence>
<accession>A0A1Y3GA39</accession>
<organism evidence="1 2">
    <name type="scientific">Acetobacter malorum</name>
    <dbReference type="NCBI Taxonomy" id="178901"/>
    <lineage>
        <taxon>Bacteria</taxon>
        <taxon>Pseudomonadati</taxon>
        <taxon>Pseudomonadota</taxon>
        <taxon>Alphaproteobacteria</taxon>
        <taxon>Acetobacterales</taxon>
        <taxon>Acetobacteraceae</taxon>
        <taxon>Acetobacter</taxon>
    </lineage>
</organism>
<proteinExistence type="predicted"/>
<dbReference type="EMBL" id="JOPG01000009">
    <property type="protein sequence ID" value="OUJ06616.1"/>
    <property type="molecule type" value="Genomic_DNA"/>
</dbReference>
<dbReference type="OrthoDB" id="7284669at2"/>
<name>A0A1Y3GA39_9PROT</name>
<gene>
    <name evidence="1" type="ORF">HK23_14115</name>
</gene>
<protein>
    <submittedName>
        <fullName evidence="1">Uncharacterized protein</fullName>
    </submittedName>
</protein>
<dbReference type="Proteomes" id="UP000242683">
    <property type="component" value="Unassembled WGS sequence"/>
</dbReference>
<sequence length="123" mass="13851">MRAREEQIADLANLFGEEGTFSFVDDLDAATKHILEAERRAEERVRAEIARDIEKACESVMGIETPMMRGDNLAVTLCSYFEDMEGEADDNGWHPRAIEGHDQVQRAIETHFLKAIDAAREVG</sequence>
<evidence type="ECO:0000313" key="1">
    <source>
        <dbReference type="EMBL" id="OUJ06616.1"/>
    </source>
</evidence>
<reference evidence="2" key="1">
    <citation type="submission" date="2014-06" db="EMBL/GenBank/DDBJ databases">
        <authorList>
            <person name="Winans N.J."/>
            <person name="Newell P.D."/>
            <person name="Douglas A.E."/>
        </authorList>
    </citation>
    <scope>NUCLEOTIDE SEQUENCE [LARGE SCALE GENOMIC DNA]</scope>
    <source>
        <strain evidence="2">DsW_057</strain>
    </source>
</reference>
<dbReference type="AlphaFoldDB" id="A0A1Y3GA39"/>